<protein>
    <submittedName>
        <fullName evidence="6">Unannotated protein</fullName>
    </submittedName>
</protein>
<reference evidence="6" key="1">
    <citation type="submission" date="2020-05" db="EMBL/GenBank/DDBJ databases">
        <authorList>
            <person name="Chiriac C."/>
            <person name="Salcher M."/>
            <person name="Ghai R."/>
            <person name="Kavagutti S V."/>
        </authorList>
    </citation>
    <scope>NUCLEOTIDE SEQUENCE</scope>
</reference>
<dbReference type="InterPro" id="IPR055368">
    <property type="entry name" value="WH3_Lhr"/>
</dbReference>
<evidence type="ECO:0000313" key="6">
    <source>
        <dbReference type="EMBL" id="CAB4576070.1"/>
    </source>
</evidence>
<proteinExistence type="predicted"/>
<feature type="domain" description="Large helicase-related protein winged-helix" evidence="3">
    <location>
        <begin position="599"/>
        <end position="679"/>
    </location>
</feature>
<dbReference type="Pfam" id="PF23235">
    <property type="entry name" value="WHD_3rd_Lhr"/>
    <property type="match status" value="1"/>
</dbReference>
<dbReference type="AlphaFoldDB" id="A0A6J6EHN0"/>
<evidence type="ECO:0000259" key="3">
    <source>
        <dbReference type="Pfam" id="PF23234"/>
    </source>
</evidence>
<dbReference type="InterPro" id="IPR055367">
    <property type="entry name" value="WH4_Lhr"/>
</dbReference>
<feature type="domain" description="Large helicase-related protein winged-helix" evidence="5">
    <location>
        <begin position="197"/>
        <end position="300"/>
    </location>
</feature>
<dbReference type="InterPro" id="IPR013701">
    <property type="entry name" value="Lhr-like_DEAD/DEAH_assoc"/>
</dbReference>
<dbReference type="EMBL" id="CAEZTQ010000133">
    <property type="protein sequence ID" value="CAB4576070.1"/>
    <property type="molecule type" value="Genomic_DNA"/>
</dbReference>
<organism evidence="6">
    <name type="scientific">freshwater metagenome</name>
    <dbReference type="NCBI Taxonomy" id="449393"/>
    <lineage>
        <taxon>unclassified sequences</taxon>
        <taxon>metagenomes</taxon>
        <taxon>ecological metagenomes</taxon>
    </lineage>
</organism>
<evidence type="ECO:0000256" key="1">
    <source>
        <dbReference type="SAM" id="MobiDB-lite"/>
    </source>
</evidence>
<evidence type="ECO:0000259" key="4">
    <source>
        <dbReference type="Pfam" id="PF23235"/>
    </source>
</evidence>
<dbReference type="PANTHER" id="PTHR47962:SF5">
    <property type="entry name" value="ATP-DEPENDENT HELICASE LHR-RELATED"/>
    <property type="match status" value="1"/>
</dbReference>
<evidence type="ECO:0000259" key="2">
    <source>
        <dbReference type="Pfam" id="PF08494"/>
    </source>
</evidence>
<feature type="compositionally biased region" description="Low complexity" evidence="1">
    <location>
        <begin position="556"/>
        <end position="567"/>
    </location>
</feature>
<feature type="region of interest" description="Disordered" evidence="1">
    <location>
        <begin position="554"/>
        <end position="578"/>
    </location>
</feature>
<dbReference type="GO" id="GO:0016887">
    <property type="term" value="F:ATP hydrolysis activity"/>
    <property type="evidence" value="ECO:0007669"/>
    <property type="project" value="TreeGrafter"/>
</dbReference>
<accession>A0A6J6EHN0</accession>
<feature type="domain" description="Lhr-like DEAD/H associated" evidence="2">
    <location>
        <begin position="1"/>
        <end position="152"/>
    </location>
</feature>
<sequence length="805" mass="88925">MAIEQRLQEKLDMHVEVMWSDDGIVLRLPESMDAIDVDEFILDPDEVREIITTGLPLTSLFAARFRECAARALLLPRRRPDQRTPLWQQRQRSANLLSVAAKYPTFPILLETTRECIQDVFDVPALCEILTQLRTRSIRIVSVDTPKASPFAQSLSFNWIAAYMYEGDAPLAERRAAALSLDRDLLDMLLGAEELRELLDPQVLADLELELQQLVETRYAKTEDEVHDLLRRLGDLGRDDIDVRTTGSAQQWIDNLIADRRAITVVVAGSERIIAAEDAGIYRDALGCALPLGLPDAFTMPVATPLLQVVGRYSRTHGPFVARDVARRFGVSEERAASVCELLEANGRLVRGEFRPGGTEREWCDVDVLRQLRRRSLAALRKEVEPVESEALARFLPAWHHITTPLRGLDGLVTAVGLLQGASIVSSTLETDVLPLRLRGYKQTDLDELCASGEVVWVGAGSIGSHDGRMRLFFADQLAQLAPAIEWPEPPSSELHHALRLALQERGALFFSQIRAAAPSATESEVLTALWDLVWAGEVTNDTLAPLRAFLGGNRGSRSSSRSTARVGRPRPGRLTRIGPPAGAGRWSLVAPLLQPRPTSTESAHLYALQMLERHGVVTREAVLAEGTVGGFASIYGVLKTMEERGQVRRGYFIDGLGAAQFAMPGAIDRLRDQRATDAVDLHPDDVPPALVLAATDPAQPYGATLAWPETTGRPTRSAGALVVVSHGRALAWCDPRSHQLVAFAHATIDRSWVQALIAVVKDGRRRQLEIRKINGVDPYEYPELVEMLKENGFVEGYRGLVLRD</sequence>
<dbReference type="GO" id="GO:0003677">
    <property type="term" value="F:DNA binding"/>
    <property type="evidence" value="ECO:0007669"/>
    <property type="project" value="TreeGrafter"/>
</dbReference>
<dbReference type="GO" id="GO:0005524">
    <property type="term" value="F:ATP binding"/>
    <property type="evidence" value="ECO:0007669"/>
    <property type="project" value="InterPro"/>
</dbReference>
<dbReference type="Pfam" id="PF23234">
    <property type="entry name" value="WHD_4th_Lhr"/>
    <property type="match status" value="1"/>
</dbReference>
<dbReference type="InterPro" id="IPR055369">
    <property type="entry name" value="WH2_Lhr"/>
</dbReference>
<gene>
    <name evidence="6" type="ORF">UFOPK1704_00712</name>
</gene>
<dbReference type="Pfam" id="PF23236">
    <property type="entry name" value="WHD_2nd_Lhr"/>
    <property type="match status" value="1"/>
</dbReference>
<dbReference type="PANTHER" id="PTHR47962">
    <property type="entry name" value="ATP-DEPENDENT HELICASE LHR-RELATED-RELATED"/>
    <property type="match status" value="1"/>
</dbReference>
<dbReference type="InterPro" id="IPR052511">
    <property type="entry name" value="ATP-dep_Helicase"/>
</dbReference>
<name>A0A6J6EHN0_9ZZZZ</name>
<feature type="domain" description="Large helicase-related protein winged-helix" evidence="4">
    <location>
        <begin position="387"/>
        <end position="474"/>
    </location>
</feature>
<dbReference type="Pfam" id="PF08494">
    <property type="entry name" value="DEAD_assoc"/>
    <property type="match status" value="1"/>
</dbReference>
<evidence type="ECO:0000259" key="5">
    <source>
        <dbReference type="Pfam" id="PF23236"/>
    </source>
</evidence>